<evidence type="ECO:0000256" key="3">
    <source>
        <dbReference type="ARBA" id="ARBA00022692"/>
    </source>
</evidence>
<dbReference type="InterPro" id="IPR003593">
    <property type="entry name" value="AAA+_ATPase"/>
</dbReference>
<evidence type="ECO:0000256" key="1">
    <source>
        <dbReference type="ARBA" id="ARBA00004141"/>
    </source>
</evidence>
<evidence type="ECO:0000256" key="9">
    <source>
        <dbReference type="SAM" id="Phobius"/>
    </source>
</evidence>
<feature type="transmembrane region" description="Helical" evidence="9">
    <location>
        <begin position="113"/>
        <end position="131"/>
    </location>
</feature>
<dbReference type="Gene3D" id="3.40.50.300">
    <property type="entry name" value="P-loop containing nucleotide triphosphate hydrolases"/>
    <property type="match status" value="1"/>
</dbReference>
<dbReference type="PROSITE" id="PS50893">
    <property type="entry name" value="ABC_TRANSPORTER_2"/>
    <property type="match status" value="1"/>
</dbReference>
<feature type="transmembrane region" description="Helical" evidence="9">
    <location>
        <begin position="12"/>
        <end position="31"/>
    </location>
</feature>
<accession>A0A226DID2</accession>
<dbReference type="InterPro" id="IPR027417">
    <property type="entry name" value="P-loop_NTPase"/>
</dbReference>
<dbReference type="InterPro" id="IPR011527">
    <property type="entry name" value="ABC1_TM_dom"/>
</dbReference>
<comment type="similarity">
    <text evidence="8">Belongs to the ABC transporter superfamily. ABCB family. Heavy Metal importer (TC 3.A.1.210) subfamily.</text>
</comment>
<keyword evidence="3 9" id="KW-0812">Transmembrane</keyword>
<evidence type="ECO:0000313" key="13">
    <source>
        <dbReference type="Proteomes" id="UP000198287"/>
    </source>
</evidence>
<dbReference type="AlphaFoldDB" id="A0A226DID2"/>
<evidence type="ECO:0000256" key="7">
    <source>
        <dbReference type="ARBA" id="ARBA00023136"/>
    </source>
</evidence>
<dbReference type="GO" id="GO:0140359">
    <property type="term" value="F:ABC-type transporter activity"/>
    <property type="evidence" value="ECO:0007669"/>
    <property type="project" value="InterPro"/>
</dbReference>
<dbReference type="OrthoDB" id="6500128at2759"/>
<gene>
    <name evidence="12" type="ORF">Fcan01_20585</name>
</gene>
<keyword evidence="13" id="KW-1185">Reference proteome</keyword>
<dbReference type="SUPFAM" id="SSF52540">
    <property type="entry name" value="P-loop containing nucleoside triphosphate hydrolases"/>
    <property type="match status" value="1"/>
</dbReference>
<dbReference type="PANTHER" id="PTHR24221">
    <property type="entry name" value="ATP-BINDING CASSETTE SUB-FAMILY B"/>
    <property type="match status" value="1"/>
</dbReference>
<feature type="domain" description="ABC transporter" evidence="10">
    <location>
        <begin position="518"/>
        <end position="756"/>
    </location>
</feature>
<dbReference type="Proteomes" id="UP000198287">
    <property type="component" value="Unassembled WGS sequence"/>
</dbReference>
<dbReference type="SMART" id="SM00382">
    <property type="entry name" value="AAA"/>
    <property type="match status" value="1"/>
</dbReference>
<dbReference type="PANTHER" id="PTHR24221:SF654">
    <property type="entry name" value="ATP-BINDING CASSETTE SUB-FAMILY B MEMBER 6"/>
    <property type="match status" value="1"/>
</dbReference>
<dbReference type="Pfam" id="PF00664">
    <property type="entry name" value="ABC_membrane"/>
    <property type="match status" value="1"/>
</dbReference>
<keyword evidence="4" id="KW-0547">Nucleotide-binding</keyword>
<dbReference type="InterPro" id="IPR039421">
    <property type="entry name" value="Type_1_exporter"/>
</dbReference>
<feature type="domain" description="ABC transmembrane type-1" evidence="11">
    <location>
        <begin position="256"/>
        <end position="479"/>
    </location>
</feature>
<dbReference type="Gene3D" id="1.20.1560.10">
    <property type="entry name" value="ABC transporter type 1, transmembrane domain"/>
    <property type="match status" value="1"/>
</dbReference>
<sequence>MDLQATKIKSNISKLVVGVTSIVSLFEFSLLPQSNENSIDLTLIFHHIQFFFTLALALKVFSIPFLCEILEIENGKNSVSWIISLFVVQNVVVFYKILQILSIFGNDQATYFAYYYVTLLSRYVSVGILLLNELYGERLVEAYQKLEIRKSIAHAIKVISLLKPYFLPKSYKARVSAGICVLLVLIDLPVDLLKQILDKQIVDSMTFTSSRTNITDNDTSHTNAKLELNMSNFRWELLLLIAVLKLSSRYGMTHTIRTYLWRNVESDSEGRLQVEIYTKLQHQSVRWHLEQGTGGRLTKLQSASSYFTYFLKQMLLKVIPEWLTLYVSITHLTVRYPWKITSIVLVTTGFLVVAKFIMSTWKTSLEKINKKDSNEKMKKSVDALLNYETVKYFCKERYEVDRFKEAFQESKLLKFNSHFANTMSWFLENVVRMVGQTAAKMWCYWMVLGDSELTLGDYVMLEAFFWSTYQPFDSMSWVYEWGQKVIINAADVVELLELTPEICDDPNAPNLEVAEGEVRFENVSFSYVPEREVLSEISFRVEAGKTMALVGPTGSGKSTVMKLIFRLYNSSSGRILIDNQDVTKVTQASLRGAIGVVPQDCVLFDDTITNNIKYGKPTDEMDQITENDVQHAAKCAYIHDAILEFPDKYDSKVGERGLKLSGGENQVSIARTILKNPPILILDEATSALDTKTERKIQSVLKNICKNRTSLIVAHRLSTITHADEIIVLMGGRIVESGSHETLLAKGGEYASMWMDQLEKKDHETAIS</sequence>
<feature type="transmembrane region" description="Helical" evidence="9">
    <location>
        <begin position="79"/>
        <end position="101"/>
    </location>
</feature>
<keyword evidence="6 9" id="KW-1133">Transmembrane helix</keyword>
<dbReference type="GO" id="GO:0016020">
    <property type="term" value="C:membrane"/>
    <property type="evidence" value="ECO:0007669"/>
    <property type="project" value="UniProtKB-SubCell"/>
</dbReference>
<evidence type="ECO:0000313" key="12">
    <source>
        <dbReference type="EMBL" id="OXA44594.1"/>
    </source>
</evidence>
<evidence type="ECO:0000256" key="4">
    <source>
        <dbReference type="ARBA" id="ARBA00022741"/>
    </source>
</evidence>
<dbReference type="PROSITE" id="PS50929">
    <property type="entry name" value="ABC_TM1F"/>
    <property type="match status" value="1"/>
</dbReference>
<keyword evidence="5 12" id="KW-0067">ATP-binding</keyword>
<dbReference type="EMBL" id="LNIX01000019">
    <property type="protein sequence ID" value="OXA44594.1"/>
    <property type="molecule type" value="Genomic_DNA"/>
</dbReference>
<dbReference type="InterPro" id="IPR036640">
    <property type="entry name" value="ABC1_TM_sf"/>
</dbReference>
<reference evidence="12 13" key="1">
    <citation type="submission" date="2015-12" db="EMBL/GenBank/DDBJ databases">
        <title>The genome of Folsomia candida.</title>
        <authorList>
            <person name="Faddeeva A."/>
            <person name="Derks M.F."/>
            <person name="Anvar Y."/>
            <person name="Smit S."/>
            <person name="Van Straalen N."/>
            <person name="Roelofs D."/>
        </authorList>
    </citation>
    <scope>NUCLEOTIDE SEQUENCE [LARGE SCALE GENOMIC DNA]</scope>
    <source>
        <strain evidence="12 13">VU population</strain>
        <tissue evidence="12">Whole body</tissue>
    </source>
</reference>
<evidence type="ECO:0000259" key="11">
    <source>
        <dbReference type="PROSITE" id="PS50929"/>
    </source>
</evidence>
<evidence type="ECO:0000256" key="2">
    <source>
        <dbReference type="ARBA" id="ARBA00022448"/>
    </source>
</evidence>
<feature type="transmembrane region" description="Helical" evidence="9">
    <location>
        <begin position="340"/>
        <end position="361"/>
    </location>
</feature>
<proteinExistence type="inferred from homology"/>
<dbReference type="FunFam" id="3.40.50.300:FF:000287">
    <property type="entry name" value="Multidrug ABC transporter ATP-binding protein"/>
    <property type="match status" value="1"/>
</dbReference>
<name>A0A226DID2_FOLCA</name>
<comment type="subcellular location">
    <subcellularLocation>
        <location evidence="1">Membrane</location>
        <topology evidence="1">Multi-pass membrane protein</topology>
    </subcellularLocation>
</comment>
<evidence type="ECO:0000256" key="5">
    <source>
        <dbReference type="ARBA" id="ARBA00022840"/>
    </source>
</evidence>
<dbReference type="GO" id="GO:0005524">
    <property type="term" value="F:ATP binding"/>
    <property type="evidence" value="ECO:0007669"/>
    <property type="project" value="UniProtKB-KW"/>
</dbReference>
<comment type="caution">
    <text evidence="12">The sequence shown here is derived from an EMBL/GenBank/DDBJ whole genome shotgun (WGS) entry which is preliminary data.</text>
</comment>
<organism evidence="12 13">
    <name type="scientific">Folsomia candida</name>
    <name type="common">Springtail</name>
    <dbReference type="NCBI Taxonomy" id="158441"/>
    <lineage>
        <taxon>Eukaryota</taxon>
        <taxon>Metazoa</taxon>
        <taxon>Ecdysozoa</taxon>
        <taxon>Arthropoda</taxon>
        <taxon>Hexapoda</taxon>
        <taxon>Collembola</taxon>
        <taxon>Entomobryomorpha</taxon>
        <taxon>Isotomoidea</taxon>
        <taxon>Isotomidae</taxon>
        <taxon>Proisotominae</taxon>
        <taxon>Folsomia</taxon>
    </lineage>
</organism>
<evidence type="ECO:0000256" key="6">
    <source>
        <dbReference type="ARBA" id="ARBA00022989"/>
    </source>
</evidence>
<dbReference type="InterPro" id="IPR003439">
    <property type="entry name" value="ABC_transporter-like_ATP-bd"/>
</dbReference>
<evidence type="ECO:0000259" key="10">
    <source>
        <dbReference type="PROSITE" id="PS50893"/>
    </source>
</evidence>
<dbReference type="GO" id="GO:0016887">
    <property type="term" value="F:ATP hydrolysis activity"/>
    <property type="evidence" value="ECO:0007669"/>
    <property type="project" value="InterPro"/>
</dbReference>
<keyword evidence="7 9" id="KW-0472">Membrane</keyword>
<protein>
    <submittedName>
        <fullName evidence="12">ATP-binding cassette sub-family B member 6, mitochondrial</fullName>
    </submittedName>
</protein>
<feature type="transmembrane region" description="Helical" evidence="9">
    <location>
        <begin position="43"/>
        <end position="67"/>
    </location>
</feature>
<evidence type="ECO:0000256" key="8">
    <source>
        <dbReference type="ARBA" id="ARBA00024363"/>
    </source>
</evidence>
<keyword evidence="2" id="KW-0813">Transport</keyword>
<dbReference type="OMA" id="WWTIDIT"/>
<dbReference type="Pfam" id="PF00005">
    <property type="entry name" value="ABC_tran"/>
    <property type="match status" value="1"/>
</dbReference>
<dbReference type="SUPFAM" id="SSF90123">
    <property type="entry name" value="ABC transporter transmembrane region"/>
    <property type="match status" value="1"/>
</dbReference>